<accession>A0A084INF9</accession>
<evidence type="ECO:0000256" key="5">
    <source>
        <dbReference type="ARBA" id="ARBA00039227"/>
    </source>
</evidence>
<dbReference type="InterPro" id="IPR011008">
    <property type="entry name" value="Dimeric_a/b-barrel"/>
</dbReference>
<dbReference type="PANTHER" id="PTHR30154">
    <property type="entry name" value="LEUCINE-RESPONSIVE REGULATORY PROTEIN"/>
    <property type="match status" value="1"/>
</dbReference>
<proteinExistence type="predicted"/>
<evidence type="ECO:0000313" key="8">
    <source>
        <dbReference type="Proteomes" id="UP000028302"/>
    </source>
</evidence>
<dbReference type="SMART" id="SM00344">
    <property type="entry name" value="HTH_ASNC"/>
    <property type="match status" value="1"/>
</dbReference>
<dbReference type="InterPro" id="IPR019887">
    <property type="entry name" value="Tscrpt_reg_AsnC/Lrp_C"/>
</dbReference>
<dbReference type="GO" id="GO:0006524">
    <property type="term" value="P:alanine catabolic process"/>
    <property type="evidence" value="ECO:0007669"/>
    <property type="project" value="TreeGrafter"/>
</dbReference>
<dbReference type="PRINTS" id="PR00033">
    <property type="entry name" value="HTHASNC"/>
</dbReference>
<dbReference type="PROSITE" id="PS50956">
    <property type="entry name" value="HTH_ASNC_2"/>
    <property type="match status" value="1"/>
</dbReference>
<keyword evidence="4" id="KW-0804">Transcription</keyword>
<protein>
    <recommendedName>
        <fullName evidence="5">Leucine-responsive regulatory protein</fullName>
    </recommendedName>
</protein>
<dbReference type="GO" id="GO:0006355">
    <property type="term" value="P:regulation of DNA-templated transcription"/>
    <property type="evidence" value="ECO:0007669"/>
    <property type="project" value="UniProtKB-ARBA"/>
</dbReference>
<dbReference type="SUPFAM" id="SSF54909">
    <property type="entry name" value="Dimeric alpha+beta barrel"/>
    <property type="match status" value="1"/>
</dbReference>
<dbReference type="InterPro" id="IPR000485">
    <property type="entry name" value="AsnC-type_HTH_dom"/>
</dbReference>
<sequence length="150" mass="17182">MKKIDAKDRRILHELKHDGRMSNVELAERVNLSPSTCLRRVQELERAGVIRGYRVVTDPERLGHGFVAYVSVGLSLHSKAALEDFENSMRQAEEVIECHNVAGTFEYLLRIESEDLASYKRFHSERLGTHPYVSAITTYLVMHSPKDERA</sequence>
<keyword evidence="3" id="KW-0010">Activator</keyword>
<dbReference type="InterPro" id="IPR011991">
    <property type="entry name" value="ArsR-like_HTH"/>
</dbReference>
<dbReference type="GO" id="GO:0043201">
    <property type="term" value="P:response to L-leucine"/>
    <property type="evidence" value="ECO:0007669"/>
    <property type="project" value="TreeGrafter"/>
</dbReference>
<dbReference type="PANTHER" id="PTHR30154:SF0">
    <property type="entry name" value="LEUCINE-RESPONSIVE REGULATORY PROTEIN"/>
    <property type="match status" value="1"/>
</dbReference>
<dbReference type="InterPro" id="IPR036390">
    <property type="entry name" value="WH_DNA-bd_sf"/>
</dbReference>
<dbReference type="GO" id="GO:0043565">
    <property type="term" value="F:sequence-specific DNA binding"/>
    <property type="evidence" value="ECO:0007669"/>
    <property type="project" value="InterPro"/>
</dbReference>
<organism evidence="7 8">
    <name type="scientific">Salinisphaera hydrothermalis (strain C41B8)</name>
    <dbReference type="NCBI Taxonomy" id="1304275"/>
    <lineage>
        <taxon>Bacteria</taxon>
        <taxon>Pseudomonadati</taxon>
        <taxon>Pseudomonadota</taxon>
        <taxon>Gammaproteobacteria</taxon>
        <taxon>Salinisphaerales</taxon>
        <taxon>Salinisphaeraceae</taxon>
        <taxon>Salinisphaera</taxon>
    </lineage>
</organism>
<dbReference type="STRING" id="1304275.C41B8_05058"/>
<dbReference type="CDD" id="cd00090">
    <property type="entry name" value="HTH_ARSR"/>
    <property type="match status" value="1"/>
</dbReference>
<dbReference type="SUPFAM" id="SSF46785">
    <property type="entry name" value="Winged helix' DNA-binding domain"/>
    <property type="match status" value="1"/>
</dbReference>
<name>A0A084INF9_SALHC</name>
<keyword evidence="1" id="KW-0805">Transcription regulation</keyword>
<dbReference type="FunFam" id="1.10.10.10:FF:000186">
    <property type="entry name" value="AsnC family transcriptional regulator"/>
    <property type="match status" value="1"/>
</dbReference>
<dbReference type="AlphaFoldDB" id="A0A084INF9"/>
<evidence type="ECO:0000256" key="3">
    <source>
        <dbReference type="ARBA" id="ARBA00023159"/>
    </source>
</evidence>
<dbReference type="Proteomes" id="UP000028302">
    <property type="component" value="Unassembled WGS sequence"/>
</dbReference>
<dbReference type="PROSITE" id="PS00519">
    <property type="entry name" value="HTH_ASNC_1"/>
    <property type="match status" value="1"/>
</dbReference>
<dbReference type="Gene3D" id="1.10.10.10">
    <property type="entry name" value="Winged helix-like DNA-binding domain superfamily/Winged helix DNA-binding domain"/>
    <property type="match status" value="1"/>
</dbReference>
<dbReference type="Pfam" id="PF13412">
    <property type="entry name" value="HTH_24"/>
    <property type="match status" value="1"/>
</dbReference>
<evidence type="ECO:0000256" key="2">
    <source>
        <dbReference type="ARBA" id="ARBA00023125"/>
    </source>
</evidence>
<evidence type="ECO:0000313" key="7">
    <source>
        <dbReference type="EMBL" id="KEZ78243.1"/>
    </source>
</evidence>
<dbReference type="EMBL" id="APNK01000005">
    <property type="protein sequence ID" value="KEZ78243.1"/>
    <property type="molecule type" value="Genomic_DNA"/>
</dbReference>
<dbReference type="eggNOG" id="COG1522">
    <property type="taxonomic scope" value="Bacteria"/>
</dbReference>
<gene>
    <name evidence="7" type="ORF">C41B8_05058</name>
</gene>
<dbReference type="InterPro" id="IPR019885">
    <property type="entry name" value="Tscrpt_reg_HTH_AsnC-type_CS"/>
</dbReference>
<evidence type="ECO:0000256" key="1">
    <source>
        <dbReference type="ARBA" id="ARBA00023015"/>
    </source>
</evidence>
<evidence type="ECO:0000259" key="6">
    <source>
        <dbReference type="PROSITE" id="PS50956"/>
    </source>
</evidence>
<reference evidence="7 8" key="1">
    <citation type="submission" date="2013-03" db="EMBL/GenBank/DDBJ databases">
        <title>Salinisphaera hydrothermalis C41B8 Genome Sequencing.</title>
        <authorList>
            <person name="Li C."/>
            <person name="Lai Q."/>
            <person name="Shao Z."/>
        </authorList>
    </citation>
    <scope>NUCLEOTIDE SEQUENCE [LARGE SCALE GENOMIC DNA]</scope>
    <source>
        <strain evidence="7 8">C41B8</strain>
    </source>
</reference>
<keyword evidence="2" id="KW-0238">DNA-binding</keyword>
<keyword evidence="8" id="KW-1185">Reference proteome</keyword>
<dbReference type="Gene3D" id="3.30.70.920">
    <property type="match status" value="1"/>
</dbReference>
<dbReference type="Pfam" id="PF01037">
    <property type="entry name" value="AsnC_trans_reg"/>
    <property type="match status" value="1"/>
</dbReference>
<dbReference type="PATRIC" id="fig|1304275.5.peg.1034"/>
<feature type="domain" description="HTH asnC-type" evidence="6">
    <location>
        <begin position="4"/>
        <end position="65"/>
    </location>
</feature>
<dbReference type="GO" id="GO:0005829">
    <property type="term" value="C:cytosol"/>
    <property type="evidence" value="ECO:0007669"/>
    <property type="project" value="TreeGrafter"/>
</dbReference>
<dbReference type="RefSeq" id="WP_037335038.1">
    <property type="nucleotide sequence ID" value="NZ_APNK01000005.1"/>
</dbReference>
<dbReference type="InterPro" id="IPR019888">
    <property type="entry name" value="Tscrpt_reg_AsnC-like"/>
</dbReference>
<dbReference type="InterPro" id="IPR036388">
    <property type="entry name" value="WH-like_DNA-bd_sf"/>
</dbReference>
<evidence type="ECO:0000256" key="4">
    <source>
        <dbReference type="ARBA" id="ARBA00023163"/>
    </source>
</evidence>
<dbReference type="OrthoDB" id="166264at2"/>
<comment type="caution">
    <text evidence="7">The sequence shown here is derived from an EMBL/GenBank/DDBJ whole genome shotgun (WGS) entry which is preliminary data.</text>
</comment>